<dbReference type="SMART" id="SM00240">
    <property type="entry name" value="FHA"/>
    <property type="match status" value="1"/>
</dbReference>
<keyword evidence="3" id="KW-1185">Reference proteome</keyword>
<evidence type="ECO:0000313" key="4">
    <source>
        <dbReference type="RefSeq" id="XP_022145157.1"/>
    </source>
</evidence>
<dbReference type="OrthoDB" id="687730at2759"/>
<dbReference type="RefSeq" id="XP_022145157.1">
    <property type="nucleotide sequence ID" value="XM_022289465.1"/>
</dbReference>
<dbReference type="InterPro" id="IPR050923">
    <property type="entry name" value="Cell_Proc_Reg/RNA_Proc"/>
</dbReference>
<feature type="compositionally biased region" description="Basic residues" evidence="1">
    <location>
        <begin position="248"/>
        <end position="260"/>
    </location>
</feature>
<protein>
    <submittedName>
        <fullName evidence="4">FHA domain-containing protein At4g14490-like</fullName>
    </submittedName>
</protein>
<dbReference type="Pfam" id="PF00498">
    <property type="entry name" value="FHA"/>
    <property type="match status" value="1"/>
</dbReference>
<organism evidence="3 4">
    <name type="scientific">Momordica charantia</name>
    <name type="common">Bitter gourd</name>
    <name type="synonym">Balsam pear</name>
    <dbReference type="NCBI Taxonomy" id="3673"/>
    <lineage>
        <taxon>Eukaryota</taxon>
        <taxon>Viridiplantae</taxon>
        <taxon>Streptophyta</taxon>
        <taxon>Embryophyta</taxon>
        <taxon>Tracheophyta</taxon>
        <taxon>Spermatophyta</taxon>
        <taxon>Magnoliopsida</taxon>
        <taxon>eudicotyledons</taxon>
        <taxon>Gunneridae</taxon>
        <taxon>Pentapetalae</taxon>
        <taxon>rosids</taxon>
        <taxon>fabids</taxon>
        <taxon>Cucurbitales</taxon>
        <taxon>Cucurbitaceae</taxon>
        <taxon>Momordiceae</taxon>
        <taxon>Momordica</taxon>
    </lineage>
</organism>
<dbReference type="SUPFAM" id="SSF49879">
    <property type="entry name" value="SMAD/FHA domain"/>
    <property type="match status" value="1"/>
</dbReference>
<feature type="region of interest" description="Disordered" evidence="1">
    <location>
        <begin position="247"/>
        <end position="314"/>
    </location>
</feature>
<evidence type="ECO:0000259" key="2">
    <source>
        <dbReference type="PROSITE" id="PS50006"/>
    </source>
</evidence>
<dbReference type="AlphaFoldDB" id="A0A6J1CVP7"/>
<dbReference type="PROSITE" id="PS50006">
    <property type="entry name" value="FHA_DOMAIN"/>
    <property type="match status" value="1"/>
</dbReference>
<dbReference type="GeneID" id="111014670"/>
<dbReference type="PANTHER" id="PTHR23308">
    <property type="entry name" value="NUCLEAR INHIBITOR OF PROTEIN PHOSPHATASE-1"/>
    <property type="match status" value="1"/>
</dbReference>
<evidence type="ECO:0000313" key="3">
    <source>
        <dbReference type="Proteomes" id="UP000504603"/>
    </source>
</evidence>
<feature type="domain" description="FHA" evidence="2">
    <location>
        <begin position="28"/>
        <end position="80"/>
    </location>
</feature>
<dbReference type="Proteomes" id="UP000504603">
    <property type="component" value="Unplaced"/>
</dbReference>
<accession>A0A6J1CVP7</accession>
<dbReference type="InterPro" id="IPR000253">
    <property type="entry name" value="FHA_dom"/>
</dbReference>
<sequence length="407" mass="44193">MESSAITLIIVQGPREGETLEFPSGTTIRIGRVVRGNSIAIKDAGISTKHLSIQPEPVSGKWVLQDLDSSNGTFVNDTKLPPHDAFALSDGDTIKFGEWTSILVRINTNEECRSRRNPRRKAAEKCTGADVVGSVAQTRGRRGKAVEEVSVLGGGNDAGLESGRCLRPRRGRGVKAEIDNEVPDCKKIEDNLDVGRGLESVTDLENEPSPKITARSTRRAKNDVRVAADSVIGKVPENSCVGGEVKAGAKKTRGTRGRKKLQNEPPDCSTVTKLEHTEAIEQRSSGENTLVDDEEGKKNVNVEETGSGSYPQEACDPDVNENVCIISEGCEEVAGGRASHDTDSPCKADKALDLKKMTLGEWFDYLETHLPKQIIDATEEIISSMRIKSAQVREYIARQKNEECRGG</sequence>
<dbReference type="Gene3D" id="2.60.200.20">
    <property type="match status" value="1"/>
</dbReference>
<gene>
    <name evidence="4" type="primary">LOC111014670</name>
</gene>
<evidence type="ECO:0000256" key="1">
    <source>
        <dbReference type="SAM" id="MobiDB-lite"/>
    </source>
</evidence>
<dbReference type="InterPro" id="IPR008984">
    <property type="entry name" value="SMAD_FHA_dom_sf"/>
</dbReference>
<proteinExistence type="predicted"/>
<reference evidence="4" key="1">
    <citation type="submission" date="2025-08" db="UniProtKB">
        <authorList>
            <consortium name="RefSeq"/>
        </authorList>
    </citation>
    <scope>IDENTIFICATION</scope>
    <source>
        <strain evidence="4">OHB3-1</strain>
    </source>
</reference>
<dbReference type="KEGG" id="mcha:111014670"/>
<name>A0A6J1CVP7_MOMCH</name>